<feature type="signal peptide" evidence="11">
    <location>
        <begin position="1"/>
        <end position="23"/>
    </location>
</feature>
<evidence type="ECO:0000256" key="5">
    <source>
        <dbReference type="ARBA" id="ARBA00022670"/>
    </source>
</evidence>
<dbReference type="Proteomes" id="UP000668214">
    <property type="component" value="Unassembled WGS sequence"/>
</dbReference>
<dbReference type="Gene3D" id="1.25.50.20">
    <property type="match status" value="3"/>
</dbReference>
<organism evidence="15 16">
    <name type="scientific">Pseudoatta argentina</name>
    <dbReference type="NCBI Taxonomy" id="621737"/>
    <lineage>
        <taxon>Eukaryota</taxon>
        <taxon>Metazoa</taxon>
        <taxon>Ecdysozoa</taxon>
        <taxon>Arthropoda</taxon>
        <taxon>Hexapoda</taxon>
        <taxon>Insecta</taxon>
        <taxon>Pterygota</taxon>
        <taxon>Neoptera</taxon>
        <taxon>Endopterygota</taxon>
        <taxon>Hymenoptera</taxon>
        <taxon>Apocrita</taxon>
        <taxon>Aculeata</taxon>
        <taxon>Formicoidea</taxon>
        <taxon>Formicidae</taxon>
        <taxon>Myrmicinae</taxon>
        <taxon>Pseudoatta</taxon>
    </lineage>
</organism>
<dbReference type="Pfam" id="PF11838">
    <property type="entry name" value="ERAP1_C"/>
    <property type="match status" value="3"/>
</dbReference>
<feature type="domain" description="ERAP1-like C-terminal" evidence="13">
    <location>
        <begin position="1235"/>
        <end position="1493"/>
    </location>
</feature>
<evidence type="ECO:0000256" key="1">
    <source>
        <dbReference type="ARBA" id="ARBA00001947"/>
    </source>
</evidence>
<keyword evidence="5" id="KW-0645">Protease</keyword>
<name>A0A836FFA8_9HYME</name>
<evidence type="ECO:0000313" key="16">
    <source>
        <dbReference type="Proteomes" id="UP000668214"/>
    </source>
</evidence>
<proteinExistence type="inferred from homology"/>
<dbReference type="GO" id="GO:0008270">
    <property type="term" value="F:zinc ion binding"/>
    <property type="evidence" value="ECO:0007669"/>
    <property type="project" value="InterPro"/>
</dbReference>
<dbReference type="GO" id="GO:0098552">
    <property type="term" value="C:side of membrane"/>
    <property type="evidence" value="ECO:0007669"/>
    <property type="project" value="UniProtKB-KW"/>
</dbReference>
<dbReference type="InterPro" id="IPR027268">
    <property type="entry name" value="Peptidase_M4/M1_CTD_sf"/>
</dbReference>
<comment type="caution">
    <text evidence="15">The sequence shown here is derived from an EMBL/GenBank/DDBJ whole genome shotgun (WGS) entry which is preliminary data.</text>
</comment>
<keyword evidence="11" id="KW-0732">Signal</keyword>
<reference evidence="15" key="1">
    <citation type="submission" date="2020-02" db="EMBL/GenBank/DDBJ databases">
        <title>Relaxed selection underlies rapid genomic changes in the transitions from sociality to social parasitism in ants.</title>
        <authorList>
            <person name="Bi X."/>
        </authorList>
    </citation>
    <scope>NUCLEOTIDE SEQUENCE</scope>
    <source>
        <strain evidence="15">BGI-DK2014c</strain>
        <tissue evidence="15">Whole body</tissue>
    </source>
</reference>
<keyword evidence="4" id="KW-0472">Membrane</keyword>
<evidence type="ECO:0000259" key="12">
    <source>
        <dbReference type="Pfam" id="PF01433"/>
    </source>
</evidence>
<evidence type="ECO:0000256" key="11">
    <source>
        <dbReference type="SAM" id="SignalP"/>
    </source>
</evidence>
<dbReference type="InterPro" id="IPR014782">
    <property type="entry name" value="Peptidase_M1_dom"/>
</dbReference>
<dbReference type="GO" id="GO:0005886">
    <property type="term" value="C:plasma membrane"/>
    <property type="evidence" value="ECO:0007669"/>
    <property type="project" value="UniProtKB-SubCell"/>
</dbReference>
<feature type="domain" description="Aminopeptidase N-like N-terminal" evidence="14">
    <location>
        <begin position="874"/>
        <end position="1048"/>
    </location>
</feature>
<feature type="domain" description="Peptidase M1 membrane alanine aminopeptidase" evidence="12">
    <location>
        <begin position="280"/>
        <end position="497"/>
    </location>
</feature>
<comment type="similarity">
    <text evidence="3">Belongs to the peptidase M1 family.</text>
</comment>
<evidence type="ECO:0000256" key="10">
    <source>
        <dbReference type="ARBA" id="ARBA00023288"/>
    </source>
</evidence>
<evidence type="ECO:0000256" key="3">
    <source>
        <dbReference type="ARBA" id="ARBA00010136"/>
    </source>
</evidence>
<protein>
    <submittedName>
        <fullName evidence="15">AMPN Aminopeptidase</fullName>
    </submittedName>
</protein>
<dbReference type="PANTHER" id="PTHR11533">
    <property type="entry name" value="PROTEASE M1 ZINC METALLOPROTEASE"/>
    <property type="match status" value="1"/>
</dbReference>
<dbReference type="GO" id="GO:0042277">
    <property type="term" value="F:peptide binding"/>
    <property type="evidence" value="ECO:0007669"/>
    <property type="project" value="TreeGrafter"/>
</dbReference>
<evidence type="ECO:0000256" key="2">
    <source>
        <dbReference type="ARBA" id="ARBA00004609"/>
    </source>
</evidence>
<dbReference type="SUPFAM" id="SSF55486">
    <property type="entry name" value="Metalloproteases ('zincins'), catalytic domain"/>
    <property type="match status" value="2"/>
</dbReference>
<evidence type="ECO:0000259" key="13">
    <source>
        <dbReference type="Pfam" id="PF11838"/>
    </source>
</evidence>
<dbReference type="GO" id="GO:0070006">
    <property type="term" value="F:metalloaminopeptidase activity"/>
    <property type="evidence" value="ECO:0007669"/>
    <property type="project" value="TreeGrafter"/>
</dbReference>
<keyword evidence="7" id="KW-0378">Hydrolase</keyword>
<evidence type="ECO:0000256" key="7">
    <source>
        <dbReference type="ARBA" id="ARBA00022801"/>
    </source>
</evidence>
<keyword evidence="9" id="KW-0482">Metalloprotease</keyword>
<dbReference type="InterPro" id="IPR045357">
    <property type="entry name" value="Aminopeptidase_N-like_N"/>
</dbReference>
<feature type="non-terminal residue" evidence="15">
    <location>
        <position position="1"/>
    </location>
</feature>
<dbReference type="Gene3D" id="2.60.40.1730">
    <property type="entry name" value="tricorn interacting facor f3 domain"/>
    <property type="match status" value="3"/>
</dbReference>
<dbReference type="Pfam" id="PF17900">
    <property type="entry name" value="Peptidase_M1_N"/>
    <property type="match status" value="3"/>
</dbReference>
<evidence type="ECO:0000256" key="6">
    <source>
        <dbReference type="ARBA" id="ARBA00022723"/>
    </source>
</evidence>
<keyword evidence="4" id="KW-0325">Glycoprotein</keyword>
<dbReference type="GO" id="GO:0005737">
    <property type="term" value="C:cytoplasm"/>
    <property type="evidence" value="ECO:0007669"/>
    <property type="project" value="TreeGrafter"/>
</dbReference>
<feature type="domain" description="ERAP1-like C-terminal" evidence="13">
    <location>
        <begin position="573"/>
        <end position="840"/>
    </location>
</feature>
<feature type="domain" description="Aminopeptidase N-like N-terminal" evidence="14">
    <location>
        <begin position="1543"/>
        <end position="1756"/>
    </location>
</feature>
<keyword evidence="6" id="KW-0479">Metal-binding</keyword>
<keyword evidence="8" id="KW-0862">Zinc</keyword>
<dbReference type="GO" id="GO:0005615">
    <property type="term" value="C:extracellular space"/>
    <property type="evidence" value="ECO:0007669"/>
    <property type="project" value="TreeGrafter"/>
</dbReference>
<dbReference type="PANTHER" id="PTHR11533:SF294">
    <property type="entry name" value="THYROTROPIN-RELEASING HORMONE-DEGRADING ECTOENZYME"/>
    <property type="match status" value="1"/>
</dbReference>
<keyword evidence="16" id="KW-1185">Reference proteome</keyword>
<evidence type="ECO:0000259" key="14">
    <source>
        <dbReference type="Pfam" id="PF17900"/>
    </source>
</evidence>
<gene>
    <name evidence="15" type="primary">Apn1_3</name>
    <name evidence="15" type="ORF">G6Z78_0002320</name>
</gene>
<dbReference type="InterPro" id="IPR050344">
    <property type="entry name" value="Peptidase_M1_aminopeptidases"/>
</dbReference>
<dbReference type="PRINTS" id="PR00756">
    <property type="entry name" value="ALADIPTASE"/>
</dbReference>
<dbReference type="Pfam" id="PF01433">
    <property type="entry name" value="Peptidase_M1"/>
    <property type="match status" value="2"/>
</dbReference>
<dbReference type="SUPFAM" id="SSF63737">
    <property type="entry name" value="Leukotriene A4 hydrolase N-terminal domain"/>
    <property type="match status" value="3"/>
</dbReference>
<feature type="domain" description="Peptidase M1 membrane alanine aminopeptidase" evidence="12">
    <location>
        <begin position="1790"/>
        <end position="1983"/>
    </location>
</feature>
<dbReference type="GO" id="GO:0006508">
    <property type="term" value="P:proteolysis"/>
    <property type="evidence" value="ECO:0007669"/>
    <property type="project" value="UniProtKB-KW"/>
</dbReference>
<comment type="cofactor">
    <cofactor evidence="1">
        <name>Zn(2+)</name>
        <dbReference type="ChEBI" id="CHEBI:29105"/>
    </cofactor>
</comment>
<accession>A0A836FFA8</accession>
<dbReference type="InterPro" id="IPR024571">
    <property type="entry name" value="ERAP1-like_C_dom"/>
</dbReference>
<dbReference type="Gene3D" id="1.10.390.10">
    <property type="entry name" value="Neutral Protease Domain 2"/>
    <property type="match status" value="2"/>
</dbReference>
<feature type="non-terminal residue" evidence="15">
    <location>
        <position position="2351"/>
    </location>
</feature>
<keyword evidence="15" id="KW-0031">Aminopeptidase</keyword>
<feature type="chain" id="PRO_5032706965" evidence="11">
    <location>
        <begin position="24"/>
        <end position="2351"/>
    </location>
</feature>
<evidence type="ECO:0000256" key="4">
    <source>
        <dbReference type="ARBA" id="ARBA00022622"/>
    </source>
</evidence>
<feature type="domain" description="ERAP1-like C-terminal" evidence="13">
    <location>
        <begin position="2088"/>
        <end position="2349"/>
    </location>
</feature>
<keyword evidence="10" id="KW-0449">Lipoprotein</keyword>
<dbReference type="GO" id="GO:0043171">
    <property type="term" value="P:peptide catabolic process"/>
    <property type="evidence" value="ECO:0007669"/>
    <property type="project" value="TreeGrafter"/>
</dbReference>
<keyword evidence="4" id="KW-0336">GPI-anchor</keyword>
<feature type="domain" description="Aminopeptidase N-like N-terminal" evidence="14">
    <location>
        <begin position="44"/>
        <end position="234"/>
    </location>
</feature>
<sequence>MTFLKLLLKSNLIFFVITTIVTGKNLEDKQFVNYYLPYNIIAFHYEIKLTLPMPFQEHIFYGESNINIIVRHSTQKINLHSVFVDLDRQVTLIHETSKRIYESSTFSCDFDLFICTFNFNDLITIGSYMLKLKYNGTMSNREDADGFITTFYKDESNFKWIYSAGNFQTAVGVQYVFPVVNDLMFKATFKIIVDHPKSCAALSNMPVISRKNIENEPQMMRANFRTTPAMHPYLVTIIAADLNTIYTKKAYIPLLCTGLTAVKRLHFALNVAECTTIYLKDKYFQNDILNDIPQTNYVAIPYYRDDGLPNWGTVFYSQEAITYIEEWNSIQRKTEVSALVARKVANQFLNKIILSSWSDIWINEGISTFLGMHVVDKIFTNLRMMDLFVVRTRCESLHLESITKVPSVVFQIKKSYDIKLFSSFRYNKDYIDNIRKLYSCNISMTMETQQCCCNLCCMGNVPVESISADNLWAAMQTALNESNHKNEFNIKKVMDFWITQNQYPILKMTRNYRDGRMAIWAEMRNMSKRHEWWIPVTYTTETNLNFTITPFVEDWITPEQFFIYLPPINVNDWIIVNLQHLGYYRVMYDMENWLRLANYLNSKKYYKIHVVNRAQIIDDAYYFLIMKQLDFDMFKNLTMYLSQEIDYIAWYPMFNIFRNMLNHSNIFSHPQATSFKEHMRNIVSNLLENIGYVNLFNEINIISLREEAAEWACFFGDETCKKTAYRELQTYMTTITEDSKILLKKWIACGSLMTTNTTSTWHNIYNLYNELTDIVILEYLPCVKQPTIIKDYLKIIRSKREISVKNYNNIFFSAIAYHANNDDMLSTILTNFEAVKPKNENDYKNEYMFETVFHSSNFYKFFEKNIYKRLKKGNFIFYGKSTILFEDIYRKRVLRLHATNIAINVSATKISYFANNTYHEIVPIMHRIHKNSQTIEIFFDYPFLRNVSTYRVTMKFLGSITDDKGGIVKRSYINDKNKKSWLFIADLRGAGARQIFPCWDEPDTRTNFTISIKHDQYYRVLSNTKVTNMFSVKHKKRWTHFEPTAKISPHHVMILLHDFKQIADSNMWCREQVQQDMEFLQLIVKFATIYLKLKFDDIILPDTVMHVVIPDFLDSGMQSWGIILYSKFKSVNTWTTPFEKFLGIVKKNLIEEANYIEPIDIIEIFTQWTKQERYPVLEVQRISFQRAVKVHVVEPCPENLSIPVTYITQRNPYLIHNAWLEKSNYLSIYVYSSHWIIINVQQGGYYRVNYDNNSWQLLGDYLNSMEYYNIHVLNRAQIIDDAYYFLSTNKLDFNLFKTLTYYLSKETDYVAWYPMFKILEQISGFFPFSQSSEVKEHFRNILDNVLKNIGYLDIIEENEFTKSLRLEAARWACLLKSEDCTNAAISHLIRFYEKPNPILPGWKEWMYRNGMMLANNITWNKVLTADALDNKRLEYLACSENNIIIINYIDQLISGYFTELKHRITVFHSIIARHAKNDLILNYILKNFEKIISEMIVTMELIKLLLILASLKVLIIAKTITSNFLPDEAIPITEETLLKLIHYRINLTIYTNENYINTDFYTGEVKTYIDNERAKGNFIFYGESIMNFYLTNGVNFIELNTKGLKVYYTGRIFFNYENLHLNEEKIYGLFNNKSAFIIVDHNFTRGCEYYSYHLLMKFVGTITDNTGGFFKIPYENDIGEKKWIIVAADFQGIGAQRIFPSLDESALRANFTISITHQPNYIALSSAKTNVTRTETLKNNIVVTTYFETTDKISPYQVAIVLSELSNCFDSKWRWRCRRYVQLKDIKYAQDLVENFESYLRTVFKNSELPRKINYVIIPGFKDEGLESWGLVLYRESLVLYDEKLDIVARKFELARIVAHKMVYQFFGNLISQSKWSYLWLNEGIATFYAMKLLNKVYINPQLMDLLAVQFQHESLRLNDHYDMPLVPKIDTSSDNTTFFPLTHYVKAPNFVRTLLQTISSSVFQASLNTYLSIYQLRSDNTWNSTIDSFFNVLKKAINESNDDLNLAVRLYHWTMQERYPILQMTRDKIYRNKVIITLQKDYYNNSYPTNMWIHVTYVTKNSSNYTREEWLSPNMSYLELTIKEDDWIIINVQQAGYYRINYDNDNWGKLAKYLNSTEYMNVHVLNRAQIIDDAYFFLLRNKLEYSFFEQLTYYLSNETNYVAWYPMFKILENISGFFPFSKSTRIKEHFQKILVFLLFNIGYVDLKNENDFTKCLRHEAVKWACVLNSQECMAVATSDLMQLYENSKLYQIFPGWKEWTYCKGIMKANNITWNKVLNKEKKPLNNQLLEFLACSKSDTIIIDYINLLKSRYFTNVKQCIIIFHSIIAKHIDNDLVFKYILQNFEKIVPR</sequence>
<comment type="subcellular location">
    <subcellularLocation>
        <location evidence="2">Cell membrane</location>
        <topology evidence="2">Lipid-anchor</topology>
        <topology evidence="2">GPI-anchor</topology>
    </subcellularLocation>
</comment>
<dbReference type="InterPro" id="IPR001930">
    <property type="entry name" value="Peptidase_M1"/>
</dbReference>
<dbReference type="InterPro" id="IPR042097">
    <property type="entry name" value="Aminopeptidase_N-like_N_sf"/>
</dbReference>
<dbReference type="Gene3D" id="2.60.40.1910">
    <property type="match status" value="3"/>
</dbReference>
<dbReference type="EMBL" id="JAANIA010002033">
    <property type="protein sequence ID" value="KAG5318000.1"/>
    <property type="molecule type" value="Genomic_DNA"/>
</dbReference>
<evidence type="ECO:0000256" key="9">
    <source>
        <dbReference type="ARBA" id="ARBA00023049"/>
    </source>
</evidence>
<evidence type="ECO:0000313" key="15">
    <source>
        <dbReference type="EMBL" id="KAG5318000.1"/>
    </source>
</evidence>
<evidence type="ECO:0000256" key="8">
    <source>
        <dbReference type="ARBA" id="ARBA00022833"/>
    </source>
</evidence>